<name>Q14W54_9VIRU</name>
<sequence length="312" mass="35866">MFLMGYSRANMVQDICDYWHPGLSAKQEEVMHVEGHVDVTYRKLRSSITADDIKRYQQKHKLKRGLLNDSMDHGHRILLDAGDEEPAIKRTDDIDEGYKKGLVVDVLKHNKELAAQTLDWVQKLNPLNLYALECLITEARPELRVKKTAVSPLPKVLKEGTLSFSCMPHATRTVLYIEIAEGRIDLDLYARLRLRHQEEHGEKLSEADTCEILTSYAENYYSYLQERELCRNVILKMPYLYAELENGGGLTLAATAKVLEHSVIGDEGVCHQLYCPQVDKCYVHPDIRKQIVELYTGGDRLEEVWDVVLFDF</sequence>
<evidence type="ECO:0000313" key="1">
    <source>
        <dbReference type="EMBL" id="ABG25642.1"/>
    </source>
</evidence>
<keyword evidence="2" id="KW-1185">Reference proteome</keyword>
<organism evidence="1 2">
    <name type="scientific">Ranid herpesvirus 2</name>
    <dbReference type="NCBI Taxonomy" id="389214"/>
    <lineage>
        <taxon>Viruses</taxon>
        <taxon>Duplodnaviria</taxon>
        <taxon>Heunggongvirae</taxon>
        <taxon>Peploviricota</taxon>
        <taxon>Herviviricetes</taxon>
        <taxon>Herpesvirales</taxon>
        <taxon>Alloherpesviridae</taxon>
        <taxon>Batravirus</taxon>
        <taxon>Batravirus ranidallo2</taxon>
    </lineage>
</organism>
<dbReference type="Proteomes" id="UP000120576">
    <property type="component" value="Genome"/>
</dbReference>
<proteinExistence type="predicted"/>
<protein>
    <submittedName>
        <fullName evidence="1">ORF52</fullName>
    </submittedName>
</protein>
<dbReference type="KEGG" id="vg:5179418"/>
<dbReference type="RefSeq" id="YP_656560.1">
    <property type="nucleotide sequence ID" value="NC_008210.1"/>
</dbReference>
<reference evidence="1 2" key="1">
    <citation type="journal article" date="2006" name="J. Gen. Virol.">
        <title>Genome sequences of two frog herpesviruses.</title>
        <authorList>
            <person name="Davison A.J."/>
            <person name="Cunningham C."/>
            <person name="Sauerbier W."/>
            <person name="McKinnell R.G."/>
        </authorList>
    </citation>
    <scope>NUCLEOTIDE SEQUENCE [LARGE SCALE GENOMIC DNA]</scope>
    <source>
        <strain evidence="1">ATCC VR-568</strain>
    </source>
</reference>
<dbReference type="EMBL" id="DQ665652">
    <property type="protein sequence ID" value="ABG25642.1"/>
    <property type="molecule type" value="Genomic_DNA"/>
</dbReference>
<dbReference type="GeneID" id="5179418"/>
<evidence type="ECO:0000313" key="2">
    <source>
        <dbReference type="Proteomes" id="UP000120576"/>
    </source>
</evidence>
<accession>Q14W54</accession>